<accession>A0A927BEF9</accession>
<sequence length="90" mass="9983">MQYRAAYVLSYYTKLVPCFINHFIFAMLAAAYLVTAPHHAAAQEGGYAVKTTARSPFVLKDGEVVQRESNQLIPSPTTSSWLTTSKLTIK</sequence>
<dbReference type="Proteomes" id="UP000612233">
    <property type="component" value="Unassembled WGS sequence"/>
</dbReference>
<reference evidence="2" key="1">
    <citation type="submission" date="2020-09" db="EMBL/GenBank/DDBJ databases">
        <authorList>
            <person name="Kim M.K."/>
        </authorList>
    </citation>
    <scope>NUCLEOTIDE SEQUENCE</scope>
    <source>
        <strain evidence="2">BT664</strain>
    </source>
</reference>
<comment type="caution">
    <text evidence="2">The sequence shown here is derived from an EMBL/GenBank/DDBJ whole genome shotgun (WGS) entry which is preliminary data.</text>
</comment>
<organism evidence="2 3">
    <name type="scientific">Hymenobacter montanus</name>
    <dbReference type="NCBI Taxonomy" id="2771359"/>
    <lineage>
        <taxon>Bacteria</taxon>
        <taxon>Pseudomonadati</taxon>
        <taxon>Bacteroidota</taxon>
        <taxon>Cytophagia</taxon>
        <taxon>Cytophagales</taxon>
        <taxon>Hymenobacteraceae</taxon>
        <taxon>Hymenobacter</taxon>
    </lineage>
</organism>
<keyword evidence="1" id="KW-0472">Membrane</keyword>
<proteinExistence type="predicted"/>
<gene>
    <name evidence="2" type="ORF">IC235_11795</name>
</gene>
<evidence type="ECO:0000313" key="2">
    <source>
        <dbReference type="EMBL" id="MBD2768569.1"/>
    </source>
</evidence>
<dbReference type="RefSeq" id="WP_191005386.1">
    <property type="nucleotide sequence ID" value="NZ_JACXAD010000012.1"/>
</dbReference>
<evidence type="ECO:0000256" key="1">
    <source>
        <dbReference type="SAM" id="Phobius"/>
    </source>
</evidence>
<feature type="transmembrane region" description="Helical" evidence="1">
    <location>
        <begin position="12"/>
        <end position="34"/>
    </location>
</feature>
<name>A0A927BEF9_9BACT</name>
<keyword evidence="1" id="KW-0812">Transmembrane</keyword>
<keyword evidence="3" id="KW-1185">Reference proteome</keyword>
<dbReference type="AlphaFoldDB" id="A0A927BEF9"/>
<keyword evidence="1" id="KW-1133">Transmembrane helix</keyword>
<evidence type="ECO:0000313" key="3">
    <source>
        <dbReference type="Proteomes" id="UP000612233"/>
    </source>
</evidence>
<protein>
    <submittedName>
        <fullName evidence="2">Uncharacterized protein</fullName>
    </submittedName>
</protein>
<dbReference type="EMBL" id="JACXAD010000012">
    <property type="protein sequence ID" value="MBD2768569.1"/>
    <property type="molecule type" value="Genomic_DNA"/>
</dbReference>